<accession>A0A7H8R1Z0</accession>
<proteinExistence type="predicted"/>
<dbReference type="GeneID" id="55995016"/>
<name>A0A7H8R1Z0_TALRU</name>
<dbReference type="Proteomes" id="UP000509510">
    <property type="component" value="Chromosome IV"/>
</dbReference>
<evidence type="ECO:0000256" key="2">
    <source>
        <dbReference type="SAM" id="Phobius"/>
    </source>
</evidence>
<evidence type="ECO:0000256" key="1">
    <source>
        <dbReference type="SAM" id="MobiDB-lite"/>
    </source>
</evidence>
<keyword evidence="4" id="KW-1185">Reference proteome</keyword>
<keyword evidence="2" id="KW-1133">Transmembrane helix</keyword>
<dbReference type="Pfam" id="PF16015">
    <property type="entry name" value="Promethin"/>
    <property type="match status" value="1"/>
</dbReference>
<dbReference type="RefSeq" id="XP_035346557.1">
    <property type="nucleotide sequence ID" value="XM_035490664.1"/>
</dbReference>
<sequence length="221" mass="24146">MSLNKATSGLTGAARGASTAADSVKKGDLASTVKQPREQIDQTTATLTGKSIPGEFPGDQQQSQAQNDDMPDVSFSFSGLTQWFMDKFETYVKGLIERFFPVQRREAAYKKAMSRPMAATFIVCQAICCGVPILVFLAGVFLFAAVATLLWALLSLLILGPILLVTGSMGFIFWGWSWAFYSFVKWVDEKFLGGIITTFLMPLSAASGDNEQPEKTPQKEE</sequence>
<reference evidence="4" key="1">
    <citation type="submission" date="2020-06" db="EMBL/GenBank/DDBJ databases">
        <title>A chromosome-scale genome assembly of Talaromyces rugulosus W13939.</title>
        <authorList>
            <person name="Wang B."/>
            <person name="Guo L."/>
            <person name="Ye K."/>
            <person name="Wang L."/>
        </authorList>
    </citation>
    <scope>NUCLEOTIDE SEQUENCE [LARGE SCALE GENOMIC DNA]</scope>
    <source>
        <strain evidence="4">W13939</strain>
    </source>
</reference>
<feature type="transmembrane region" description="Helical" evidence="2">
    <location>
        <begin position="118"/>
        <end position="143"/>
    </location>
</feature>
<keyword evidence="2" id="KW-0472">Membrane</keyword>
<protein>
    <submittedName>
        <fullName evidence="3">Uncharacterized protein</fullName>
    </submittedName>
</protein>
<dbReference type="KEGG" id="trg:TRUGW13939_07525"/>
<evidence type="ECO:0000313" key="4">
    <source>
        <dbReference type="Proteomes" id="UP000509510"/>
    </source>
</evidence>
<evidence type="ECO:0000313" key="3">
    <source>
        <dbReference type="EMBL" id="QKX60380.1"/>
    </source>
</evidence>
<dbReference type="OrthoDB" id="4223899at2759"/>
<feature type="region of interest" description="Disordered" evidence="1">
    <location>
        <begin position="1"/>
        <end position="68"/>
    </location>
</feature>
<feature type="compositionally biased region" description="Polar residues" evidence="1">
    <location>
        <begin position="1"/>
        <end position="10"/>
    </location>
</feature>
<organism evidence="3 4">
    <name type="scientific">Talaromyces rugulosus</name>
    <name type="common">Penicillium rugulosum</name>
    <dbReference type="NCBI Taxonomy" id="121627"/>
    <lineage>
        <taxon>Eukaryota</taxon>
        <taxon>Fungi</taxon>
        <taxon>Dikarya</taxon>
        <taxon>Ascomycota</taxon>
        <taxon>Pezizomycotina</taxon>
        <taxon>Eurotiomycetes</taxon>
        <taxon>Eurotiomycetidae</taxon>
        <taxon>Eurotiales</taxon>
        <taxon>Trichocomaceae</taxon>
        <taxon>Talaromyces</taxon>
        <taxon>Talaromyces sect. Islandici</taxon>
    </lineage>
</organism>
<dbReference type="EMBL" id="CP055901">
    <property type="protein sequence ID" value="QKX60380.1"/>
    <property type="molecule type" value="Genomic_DNA"/>
</dbReference>
<gene>
    <name evidence="3" type="ORF">TRUGW13939_07525</name>
</gene>
<feature type="transmembrane region" description="Helical" evidence="2">
    <location>
        <begin position="149"/>
        <end position="176"/>
    </location>
</feature>
<dbReference type="AlphaFoldDB" id="A0A7H8R1Z0"/>
<keyword evidence="2" id="KW-0812">Transmembrane</keyword>